<dbReference type="PANTHER" id="PTHR33065">
    <property type="entry name" value="OS07G0486400 PROTEIN"/>
    <property type="match status" value="1"/>
</dbReference>
<evidence type="ECO:0000313" key="4">
    <source>
        <dbReference type="Proteomes" id="UP000324897"/>
    </source>
</evidence>
<name>A0A5J9U4F3_9POAL</name>
<gene>
    <name evidence="3" type="ORF">EJB05_34437</name>
</gene>
<evidence type="ECO:0000256" key="1">
    <source>
        <dbReference type="SAM" id="MobiDB-lite"/>
    </source>
</evidence>
<sequence length="287" mass="31391">MRDTDAPIHGTVCKNGQKPSGDDDSLEDVSQGRFVPCNSANVFSVKIVDSNVGFPIQVYGTVIARDSLDLKCVYLFNRRRDDCQLVLSKDESLILTGPKRGLALIDGIYFEVNLKVKCGGRKHKDKQLSKGFLGLDGVPYISQDEIEVQRYALDTMLSQVVLTCAVDKNAVEATIAIEVIQGKFYGEINACTTGIRDSIVLHDSKIMTADSTDNGTKGAIPLLRHVVSVGLKEKLILTVARTGACKAKSAIKFTPRVNGGDEKEITCGFIKMRVKVIWSIILCLHID</sequence>
<dbReference type="AlphaFoldDB" id="A0A5J9U4F3"/>
<feature type="region of interest" description="Disordered" evidence="1">
    <location>
        <begin position="1"/>
        <end position="27"/>
    </location>
</feature>
<evidence type="ECO:0000259" key="2">
    <source>
        <dbReference type="Pfam" id="PF20241"/>
    </source>
</evidence>
<reference evidence="3 4" key="1">
    <citation type="journal article" date="2019" name="Sci. Rep.">
        <title>A high-quality genome of Eragrostis curvula grass provides insights into Poaceae evolution and supports new strategies to enhance forage quality.</title>
        <authorList>
            <person name="Carballo J."/>
            <person name="Santos B.A.C.M."/>
            <person name="Zappacosta D."/>
            <person name="Garbus I."/>
            <person name="Selva J.P."/>
            <person name="Gallo C.A."/>
            <person name="Diaz A."/>
            <person name="Albertini E."/>
            <person name="Caccamo M."/>
            <person name="Echenique V."/>
        </authorList>
    </citation>
    <scope>NUCLEOTIDE SEQUENCE [LARGE SCALE GENOMIC DNA]</scope>
    <source>
        <strain evidence="4">cv. Victoria</strain>
        <tissue evidence="3">Leaf</tissue>
    </source>
</reference>
<feature type="domain" description="DUF6598" evidence="2">
    <location>
        <begin position="40"/>
        <end position="276"/>
    </location>
</feature>
<comment type="caution">
    <text evidence="3">The sequence shown here is derived from an EMBL/GenBank/DDBJ whole genome shotgun (WGS) entry which is preliminary data.</text>
</comment>
<dbReference type="Pfam" id="PF20241">
    <property type="entry name" value="DUF6598"/>
    <property type="match status" value="1"/>
</dbReference>
<dbReference type="Gramene" id="TVU18347">
    <property type="protein sequence ID" value="TVU18347"/>
    <property type="gene ID" value="EJB05_34437"/>
</dbReference>
<dbReference type="InterPro" id="IPR046533">
    <property type="entry name" value="DUF6598"/>
</dbReference>
<dbReference type="Proteomes" id="UP000324897">
    <property type="component" value="Chromosome 7"/>
</dbReference>
<protein>
    <recommendedName>
        <fullName evidence="2">DUF6598 domain-containing protein</fullName>
    </recommendedName>
</protein>
<evidence type="ECO:0000313" key="3">
    <source>
        <dbReference type="EMBL" id="TVU18347.1"/>
    </source>
</evidence>
<proteinExistence type="predicted"/>
<feature type="non-terminal residue" evidence="3">
    <location>
        <position position="1"/>
    </location>
</feature>
<dbReference type="PANTHER" id="PTHR33065:SF206">
    <property type="entry name" value="OS12G0619700 PROTEIN"/>
    <property type="match status" value="1"/>
</dbReference>
<dbReference type="OrthoDB" id="631772at2759"/>
<accession>A0A5J9U4F3</accession>
<dbReference type="EMBL" id="RWGY01000029">
    <property type="protein sequence ID" value="TVU18347.1"/>
    <property type="molecule type" value="Genomic_DNA"/>
</dbReference>
<keyword evidence="4" id="KW-1185">Reference proteome</keyword>
<organism evidence="3 4">
    <name type="scientific">Eragrostis curvula</name>
    <name type="common">weeping love grass</name>
    <dbReference type="NCBI Taxonomy" id="38414"/>
    <lineage>
        <taxon>Eukaryota</taxon>
        <taxon>Viridiplantae</taxon>
        <taxon>Streptophyta</taxon>
        <taxon>Embryophyta</taxon>
        <taxon>Tracheophyta</taxon>
        <taxon>Spermatophyta</taxon>
        <taxon>Magnoliopsida</taxon>
        <taxon>Liliopsida</taxon>
        <taxon>Poales</taxon>
        <taxon>Poaceae</taxon>
        <taxon>PACMAD clade</taxon>
        <taxon>Chloridoideae</taxon>
        <taxon>Eragrostideae</taxon>
        <taxon>Eragrostidinae</taxon>
        <taxon>Eragrostis</taxon>
    </lineage>
</organism>